<comment type="caution">
    <text evidence="2">The sequence shown here is derived from an EMBL/GenBank/DDBJ whole genome shotgun (WGS) entry which is preliminary data.</text>
</comment>
<evidence type="ECO:0000313" key="2">
    <source>
        <dbReference type="EMBL" id="EQD28249.1"/>
    </source>
</evidence>
<reference evidence="2" key="2">
    <citation type="journal article" date="2014" name="ISME J.">
        <title>Microbial stratification in low pH oxic and suboxic macroscopic growths along an acid mine drainage.</title>
        <authorList>
            <person name="Mendez-Garcia C."/>
            <person name="Mesa V."/>
            <person name="Sprenger R.R."/>
            <person name="Richter M."/>
            <person name="Diez M.S."/>
            <person name="Solano J."/>
            <person name="Bargiela R."/>
            <person name="Golyshina O.V."/>
            <person name="Manteca A."/>
            <person name="Ramos J.L."/>
            <person name="Gallego J.R."/>
            <person name="Llorente I."/>
            <person name="Martins Dos Santos V.A."/>
            <person name="Jensen O.N."/>
            <person name="Pelaez A.I."/>
            <person name="Sanchez J."/>
            <person name="Ferrer M."/>
        </authorList>
    </citation>
    <scope>NUCLEOTIDE SEQUENCE</scope>
</reference>
<dbReference type="AlphaFoldDB" id="T0ZHL8"/>
<dbReference type="InterPro" id="IPR029044">
    <property type="entry name" value="Nucleotide-diphossugar_trans"/>
</dbReference>
<feature type="domain" description="Nucleotidyl transferase" evidence="1">
    <location>
        <begin position="3"/>
        <end position="85"/>
    </location>
</feature>
<dbReference type="InterPro" id="IPR005835">
    <property type="entry name" value="NTP_transferase_dom"/>
</dbReference>
<accession>T0ZHL8</accession>
<keyword evidence="2" id="KW-0808">Transferase</keyword>
<dbReference type="SUPFAM" id="SSF53448">
    <property type="entry name" value="Nucleotide-diphospho-sugar transferases"/>
    <property type="match status" value="1"/>
</dbReference>
<dbReference type="Gene3D" id="3.90.550.10">
    <property type="entry name" value="Spore Coat Polysaccharide Biosynthesis Protein SpsA, Chain A"/>
    <property type="match status" value="1"/>
</dbReference>
<reference evidence="2" key="1">
    <citation type="submission" date="2013-08" db="EMBL/GenBank/DDBJ databases">
        <authorList>
            <person name="Mendez C."/>
            <person name="Richter M."/>
            <person name="Ferrer M."/>
            <person name="Sanchez J."/>
        </authorList>
    </citation>
    <scope>NUCLEOTIDE SEQUENCE</scope>
</reference>
<dbReference type="Pfam" id="PF00483">
    <property type="entry name" value="NTP_transferase"/>
    <property type="match status" value="1"/>
</dbReference>
<sequence length="96" mass="10753">MRAMEEKPAHPKSPWAATAIYALSPEIFPLLAREARPGGELEVTQGLRALLEGGHRVLAVRLPKPGYAWLSVGSPEGYYRALQKTYREALRTPERR</sequence>
<gene>
    <name evidence="2" type="ORF">B1B_18936</name>
</gene>
<dbReference type="GO" id="GO:0016740">
    <property type="term" value="F:transferase activity"/>
    <property type="evidence" value="ECO:0007669"/>
    <property type="project" value="UniProtKB-KW"/>
</dbReference>
<dbReference type="EMBL" id="AUZY01012708">
    <property type="protein sequence ID" value="EQD28249.1"/>
    <property type="molecule type" value="Genomic_DNA"/>
</dbReference>
<organism evidence="2">
    <name type="scientific">mine drainage metagenome</name>
    <dbReference type="NCBI Taxonomy" id="410659"/>
    <lineage>
        <taxon>unclassified sequences</taxon>
        <taxon>metagenomes</taxon>
        <taxon>ecological metagenomes</taxon>
    </lineage>
</organism>
<proteinExistence type="predicted"/>
<evidence type="ECO:0000259" key="1">
    <source>
        <dbReference type="Pfam" id="PF00483"/>
    </source>
</evidence>
<protein>
    <submittedName>
        <fullName evidence="2">Glucose-1-phosphate thymidylyltransferase</fullName>
    </submittedName>
</protein>
<name>T0ZHL8_9ZZZZ</name>